<dbReference type="KEGG" id="tps:THAPSDRAFT_11648"/>
<reference evidence="1 2" key="2">
    <citation type="journal article" date="2008" name="Nature">
        <title>The Phaeodactylum genome reveals the evolutionary history of diatom genomes.</title>
        <authorList>
            <person name="Bowler C."/>
            <person name="Allen A.E."/>
            <person name="Badger J.H."/>
            <person name="Grimwood J."/>
            <person name="Jabbari K."/>
            <person name="Kuo A."/>
            <person name="Maheswari U."/>
            <person name="Martens C."/>
            <person name="Maumus F."/>
            <person name="Otillar R.P."/>
            <person name="Rayko E."/>
            <person name="Salamov A."/>
            <person name="Vandepoele K."/>
            <person name="Beszteri B."/>
            <person name="Gruber A."/>
            <person name="Heijde M."/>
            <person name="Katinka M."/>
            <person name="Mock T."/>
            <person name="Valentin K."/>
            <person name="Verret F."/>
            <person name="Berges J.A."/>
            <person name="Brownlee C."/>
            <person name="Cadoret J.P."/>
            <person name="Chiovitti A."/>
            <person name="Choi C.J."/>
            <person name="Coesel S."/>
            <person name="De Martino A."/>
            <person name="Detter J.C."/>
            <person name="Durkin C."/>
            <person name="Falciatore A."/>
            <person name="Fournet J."/>
            <person name="Haruta M."/>
            <person name="Huysman M.J."/>
            <person name="Jenkins B.D."/>
            <person name="Jiroutova K."/>
            <person name="Jorgensen R.E."/>
            <person name="Joubert Y."/>
            <person name="Kaplan A."/>
            <person name="Kroger N."/>
            <person name="Kroth P.G."/>
            <person name="La Roche J."/>
            <person name="Lindquist E."/>
            <person name="Lommer M."/>
            <person name="Martin-Jezequel V."/>
            <person name="Lopez P.J."/>
            <person name="Lucas S."/>
            <person name="Mangogna M."/>
            <person name="McGinnis K."/>
            <person name="Medlin L.K."/>
            <person name="Montsant A."/>
            <person name="Oudot-Le Secq M.P."/>
            <person name="Napoli C."/>
            <person name="Obornik M."/>
            <person name="Parker M.S."/>
            <person name="Petit J.L."/>
            <person name="Porcel B.M."/>
            <person name="Poulsen N."/>
            <person name="Robison M."/>
            <person name="Rychlewski L."/>
            <person name="Rynearson T.A."/>
            <person name="Schmutz J."/>
            <person name="Shapiro H."/>
            <person name="Siaut M."/>
            <person name="Stanley M."/>
            <person name="Sussman M.R."/>
            <person name="Taylor A.R."/>
            <person name="Vardi A."/>
            <person name="von Dassow P."/>
            <person name="Vyverman W."/>
            <person name="Willis A."/>
            <person name="Wyrwicz L.S."/>
            <person name="Rokhsar D.S."/>
            <person name="Weissenbach J."/>
            <person name="Armbrust E.V."/>
            <person name="Green B.R."/>
            <person name="Van de Peer Y."/>
            <person name="Grigoriev I.V."/>
        </authorList>
    </citation>
    <scope>NUCLEOTIDE SEQUENCE [LARGE SCALE GENOMIC DNA]</scope>
    <source>
        <strain evidence="1 2">CCMP1335</strain>
    </source>
</reference>
<dbReference type="PaxDb" id="35128-Thaps11648"/>
<dbReference type="HOGENOM" id="CLU_887077_0_0_1"/>
<gene>
    <name evidence="1" type="ORF">THAPSDRAFT_11648</name>
</gene>
<dbReference type="AlphaFoldDB" id="B8CF54"/>
<reference evidence="1 2" key="1">
    <citation type="journal article" date="2004" name="Science">
        <title>The genome of the diatom Thalassiosira pseudonana: ecology, evolution, and metabolism.</title>
        <authorList>
            <person name="Armbrust E.V."/>
            <person name="Berges J.A."/>
            <person name="Bowler C."/>
            <person name="Green B.R."/>
            <person name="Martinez D."/>
            <person name="Putnam N.H."/>
            <person name="Zhou S."/>
            <person name="Allen A.E."/>
            <person name="Apt K.E."/>
            <person name="Bechner M."/>
            <person name="Brzezinski M.A."/>
            <person name="Chaal B.K."/>
            <person name="Chiovitti A."/>
            <person name="Davis A.K."/>
            <person name="Demarest M.S."/>
            <person name="Detter J.C."/>
            <person name="Glavina T."/>
            <person name="Goodstein D."/>
            <person name="Hadi M.Z."/>
            <person name="Hellsten U."/>
            <person name="Hildebrand M."/>
            <person name="Jenkins B.D."/>
            <person name="Jurka J."/>
            <person name="Kapitonov V.V."/>
            <person name="Kroger N."/>
            <person name="Lau W.W."/>
            <person name="Lane T.W."/>
            <person name="Larimer F.W."/>
            <person name="Lippmeier J.C."/>
            <person name="Lucas S."/>
            <person name="Medina M."/>
            <person name="Montsant A."/>
            <person name="Obornik M."/>
            <person name="Parker M.S."/>
            <person name="Palenik B."/>
            <person name="Pazour G.J."/>
            <person name="Richardson P.M."/>
            <person name="Rynearson T.A."/>
            <person name="Saito M.A."/>
            <person name="Schwartz D.C."/>
            <person name="Thamatrakoln K."/>
            <person name="Valentin K."/>
            <person name="Vardi A."/>
            <person name="Wilkerson F.P."/>
            <person name="Rokhsar D.S."/>
        </authorList>
    </citation>
    <scope>NUCLEOTIDE SEQUENCE [LARGE SCALE GENOMIC DNA]</scope>
    <source>
        <strain evidence="1 2">CCMP1335</strain>
    </source>
</reference>
<protein>
    <submittedName>
        <fullName evidence="1">Uncharacterized protein</fullName>
    </submittedName>
</protein>
<accession>B8CF54</accession>
<dbReference type="InParanoid" id="B8CF54"/>
<organism evidence="1 2">
    <name type="scientific">Thalassiosira pseudonana</name>
    <name type="common">Marine diatom</name>
    <name type="synonym">Cyclotella nana</name>
    <dbReference type="NCBI Taxonomy" id="35128"/>
    <lineage>
        <taxon>Eukaryota</taxon>
        <taxon>Sar</taxon>
        <taxon>Stramenopiles</taxon>
        <taxon>Ochrophyta</taxon>
        <taxon>Bacillariophyta</taxon>
        <taxon>Coscinodiscophyceae</taxon>
        <taxon>Thalassiosirophycidae</taxon>
        <taxon>Thalassiosirales</taxon>
        <taxon>Thalassiosiraceae</taxon>
        <taxon>Thalassiosira</taxon>
    </lineage>
</organism>
<dbReference type="RefSeq" id="XP_002294659.1">
    <property type="nucleotide sequence ID" value="XM_002294623.1"/>
</dbReference>
<dbReference type="Proteomes" id="UP000001449">
    <property type="component" value="Chromosome 20"/>
</dbReference>
<evidence type="ECO:0000313" key="1">
    <source>
        <dbReference type="EMBL" id="EED88019.1"/>
    </source>
</evidence>
<sequence length="314" mass="34217">MGCSFLARPSPSRLKGTSLQRYPAADPSWKTAEKNYATKVNVSACERACLTPLTSIHVSHQMGMTTQGNMEVATWTNPLKDHCANPSSPSMRILGYFDSSGNRVYDAEDANRSLKESPLTQPGIPQVHSKLVWFIPLPVEQVVSTNDVGVVFSRVTYAFPGQISTMSEATFRSQVLNPLGTMGPVGLQPSATPALAVSTADHVMQKLQNIFLQNAQPHIYAALCAVICPNFNTAPEATVMQVKQAYSGAAGNVQELSIVAYHQALISSATPFSDCTRWPYNVAQHFVNNLAPITKTQYLAEYHDHNQMVDLGMV</sequence>
<proteinExistence type="predicted"/>
<keyword evidence="2" id="KW-1185">Reference proteome</keyword>
<dbReference type="GeneID" id="7443649"/>
<evidence type="ECO:0000313" key="2">
    <source>
        <dbReference type="Proteomes" id="UP000001449"/>
    </source>
</evidence>
<name>B8CF54_THAPS</name>
<dbReference type="EMBL" id="CM000652">
    <property type="protein sequence ID" value="EED88019.1"/>
    <property type="molecule type" value="Genomic_DNA"/>
</dbReference>